<evidence type="ECO:0000256" key="11">
    <source>
        <dbReference type="RuleBase" id="RU361234"/>
    </source>
</evidence>
<comment type="caution">
    <text evidence="13">The sequence shown here is derived from an EMBL/GenBank/DDBJ whole genome shotgun (WGS) entry which is preliminary data.</text>
</comment>
<gene>
    <name evidence="13" type="primary">MSY1</name>
    <name evidence="13" type="ORF">K7432_010014</name>
</gene>
<dbReference type="CDD" id="cd00165">
    <property type="entry name" value="S4"/>
    <property type="match status" value="1"/>
</dbReference>
<dbReference type="PROSITE" id="PS00178">
    <property type="entry name" value="AA_TRNA_LIGASE_I"/>
    <property type="match status" value="1"/>
</dbReference>
<dbReference type="InterPro" id="IPR002942">
    <property type="entry name" value="S4_RNA-bd"/>
</dbReference>
<organism evidence="13 14">
    <name type="scientific">Basidiobolus ranarum</name>
    <dbReference type="NCBI Taxonomy" id="34480"/>
    <lineage>
        <taxon>Eukaryota</taxon>
        <taxon>Fungi</taxon>
        <taxon>Fungi incertae sedis</taxon>
        <taxon>Zoopagomycota</taxon>
        <taxon>Entomophthoromycotina</taxon>
        <taxon>Basidiobolomycetes</taxon>
        <taxon>Basidiobolales</taxon>
        <taxon>Basidiobolaceae</taxon>
        <taxon>Basidiobolus</taxon>
    </lineage>
</organism>
<evidence type="ECO:0000256" key="8">
    <source>
        <dbReference type="ARBA" id="ARBA00033323"/>
    </source>
</evidence>
<proteinExistence type="inferred from homology"/>
<evidence type="ECO:0000256" key="9">
    <source>
        <dbReference type="ARBA" id="ARBA00048248"/>
    </source>
</evidence>
<comment type="similarity">
    <text evidence="11">Belongs to the class-I aminoacyl-tRNA synthetase family.</text>
</comment>
<dbReference type="InterPro" id="IPR036986">
    <property type="entry name" value="S4_RNA-bd_sf"/>
</dbReference>
<evidence type="ECO:0000313" key="14">
    <source>
        <dbReference type="Proteomes" id="UP001479436"/>
    </source>
</evidence>
<dbReference type="InterPro" id="IPR024107">
    <property type="entry name" value="Tyr-tRNA-ligase_bac_1"/>
</dbReference>
<dbReference type="CDD" id="cd00805">
    <property type="entry name" value="TyrRS_core"/>
    <property type="match status" value="1"/>
</dbReference>
<evidence type="ECO:0000256" key="6">
    <source>
        <dbReference type="ARBA" id="ARBA00022917"/>
    </source>
</evidence>
<dbReference type="SMART" id="SM00363">
    <property type="entry name" value="S4"/>
    <property type="match status" value="1"/>
</dbReference>
<dbReference type="Gene3D" id="3.40.50.620">
    <property type="entry name" value="HUPs"/>
    <property type="match status" value="1"/>
</dbReference>
<dbReference type="Pfam" id="PF00579">
    <property type="entry name" value="tRNA-synt_1b"/>
    <property type="match status" value="1"/>
</dbReference>
<evidence type="ECO:0000256" key="5">
    <source>
        <dbReference type="ARBA" id="ARBA00022884"/>
    </source>
</evidence>
<dbReference type="InterPro" id="IPR001412">
    <property type="entry name" value="aa-tRNA-synth_I_CS"/>
</dbReference>
<dbReference type="InterPro" id="IPR054608">
    <property type="entry name" value="SYY-like_C"/>
</dbReference>
<keyword evidence="5 10" id="KW-0694">RNA-binding</keyword>
<evidence type="ECO:0000256" key="7">
    <source>
        <dbReference type="ARBA" id="ARBA00023146"/>
    </source>
</evidence>
<keyword evidence="2 11" id="KW-0436">Ligase</keyword>
<evidence type="ECO:0000256" key="10">
    <source>
        <dbReference type="PROSITE-ProRule" id="PRU00182"/>
    </source>
</evidence>
<dbReference type="SUPFAM" id="SSF55174">
    <property type="entry name" value="Alpha-L RNA-binding motif"/>
    <property type="match status" value="1"/>
</dbReference>
<feature type="domain" description="RNA-binding S4" evidence="12">
    <location>
        <begin position="417"/>
        <end position="479"/>
    </location>
</feature>
<dbReference type="PROSITE" id="PS50889">
    <property type="entry name" value="S4"/>
    <property type="match status" value="1"/>
</dbReference>
<dbReference type="InterPro" id="IPR002305">
    <property type="entry name" value="aa-tRNA-synth_Ic"/>
</dbReference>
<evidence type="ECO:0000256" key="4">
    <source>
        <dbReference type="ARBA" id="ARBA00022840"/>
    </source>
</evidence>
<dbReference type="InterPro" id="IPR014729">
    <property type="entry name" value="Rossmann-like_a/b/a_fold"/>
</dbReference>
<dbReference type="Gene3D" id="3.10.290.10">
    <property type="entry name" value="RNA-binding S4 domain"/>
    <property type="match status" value="1"/>
</dbReference>
<dbReference type="PRINTS" id="PR01040">
    <property type="entry name" value="TRNASYNTHTYR"/>
</dbReference>
<evidence type="ECO:0000256" key="2">
    <source>
        <dbReference type="ARBA" id="ARBA00022598"/>
    </source>
</evidence>
<dbReference type="Gene3D" id="1.10.240.10">
    <property type="entry name" value="Tyrosyl-Transfer RNA Synthetase"/>
    <property type="match status" value="1"/>
</dbReference>
<comment type="catalytic activity">
    <reaction evidence="9 11">
        <text>tRNA(Tyr) + L-tyrosine + ATP = L-tyrosyl-tRNA(Tyr) + AMP + diphosphate + H(+)</text>
        <dbReference type="Rhea" id="RHEA:10220"/>
        <dbReference type="Rhea" id="RHEA-COMP:9706"/>
        <dbReference type="Rhea" id="RHEA-COMP:9707"/>
        <dbReference type="ChEBI" id="CHEBI:15378"/>
        <dbReference type="ChEBI" id="CHEBI:30616"/>
        <dbReference type="ChEBI" id="CHEBI:33019"/>
        <dbReference type="ChEBI" id="CHEBI:58315"/>
        <dbReference type="ChEBI" id="CHEBI:78442"/>
        <dbReference type="ChEBI" id="CHEBI:78536"/>
        <dbReference type="ChEBI" id="CHEBI:456215"/>
        <dbReference type="EC" id="6.1.1.1"/>
    </reaction>
</comment>
<evidence type="ECO:0000256" key="1">
    <source>
        <dbReference type="ARBA" id="ARBA00013160"/>
    </source>
</evidence>
<dbReference type="EC" id="6.1.1.1" evidence="1 11"/>
<keyword evidence="4 11" id="KW-0067">ATP-binding</keyword>
<accession>A0ABR2WPF0</accession>
<protein>
    <recommendedName>
        <fullName evidence="1 11">Tyrosine--tRNA ligase</fullName>
        <ecNumber evidence="1 11">6.1.1.1</ecNumber>
    </recommendedName>
    <alternativeName>
        <fullName evidence="8 11">Tyrosyl-tRNA synthetase</fullName>
    </alternativeName>
</protein>
<dbReference type="PANTHER" id="PTHR11766:SF0">
    <property type="entry name" value="TYROSINE--TRNA LIGASE, MITOCHONDRIAL"/>
    <property type="match status" value="1"/>
</dbReference>
<dbReference type="Pfam" id="PF22421">
    <property type="entry name" value="SYY_C-terminal"/>
    <property type="match status" value="1"/>
</dbReference>
<dbReference type="GO" id="GO:0004831">
    <property type="term" value="F:tyrosine-tRNA ligase activity"/>
    <property type="evidence" value="ECO:0007669"/>
    <property type="project" value="UniProtKB-EC"/>
</dbReference>
<evidence type="ECO:0000256" key="3">
    <source>
        <dbReference type="ARBA" id="ARBA00022741"/>
    </source>
</evidence>
<evidence type="ECO:0000259" key="12">
    <source>
        <dbReference type="SMART" id="SM00363"/>
    </source>
</evidence>
<keyword evidence="6 11" id="KW-0648">Protein biosynthesis</keyword>
<dbReference type="InterPro" id="IPR002307">
    <property type="entry name" value="Tyr-tRNA-ligase"/>
</dbReference>
<dbReference type="SUPFAM" id="SSF52374">
    <property type="entry name" value="Nucleotidylyl transferase"/>
    <property type="match status" value="1"/>
</dbReference>
<keyword evidence="14" id="KW-1185">Reference proteome</keyword>
<sequence>MTLIKSSFTGLAKGLKPTVNSWIRRYSTEITSGKSNVVKELQTRGLVASLTSPKLLNHVDTPTTIYCGVDPTAKSLHIGNLCALMGLLHFQARGHQAIALIGGATGAIGDPSGRNTERTALDNEVLWNNVASIKAQLEKFFDRGQQYVNRRTGTSDSVDKIKDIQILNNFDWFGKMTAIDFLANVGKFARVSAMLARESVKARMDSSHGISFTEFSYQLLQANDFWHLYKQHGCSIQLGGSDQWGNITAGIDLIQKRHNYETLGTLESTDNDPHVYGITLPLITTSTGEKFGKSAGNAVWLNENMTSLFDFYQFFMKTPDSEVERLLNVFTFLNTQEIEEIVHEHKKSPEAHLGQTKLADEVTELVHGVEGLKRAQIATQILFRNDLKSIRADDIIDAFSNDKRLKQLEASLVVENDITQVAVASGACSSKSEATRLIKAGGLYINGERVKDPKLKLARSSLMEDKLIVLRSGKSNYWFVQTQ</sequence>
<dbReference type="EMBL" id="JASJQH010000658">
    <property type="protein sequence ID" value="KAK9763368.1"/>
    <property type="molecule type" value="Genomic_DNA"/>
</dbReference>
<dbReference type="HAMAP" id="MF_02006">
    <property type="entry name" value="Tyr_tRNA_synth_type1"/>
    <property type="match status" value="1"/>
</dbReference>
<dbReference type="InterPro" id="IPR024088">
    <property type="entry name" value="Tyr-tRNA-ligase_bac-type"/>
</dbReference>
<dbReference type="PANTHER" id="PTHR11766">
    <property type="entry name" value="TYROSYL-TRNA SYNTHETASE"/>
    <property type="match status" value="1"/>
</dbReference>
<name>A0ABR2WPF0_9FUNG</name>
<keyword evidence="3 11" id="KW-0547">Nucleotide-binding</keyword>
<reference evidence="13 14" key="1">
    <citation type="submission" date="2023-04" db="EMBL/GenBank/DDBJ databases">
        <title>Genome of Basidiobolus ranarum AG-B5.</title>
        <authorList>
            <person name="Stajich J.E."/>
            <person name="Carter-House D."/>
            <person name="Gryganskyi A."/>
        </authorList>
    </citation>
    <scope>NUCLEOTIDE SEQUENCE [LARGE SCALE GENOMIC DNA]</scope>
    <source>
        <strain evidence="13 14">AG-B5</strain>
    </source>
</reference>
<keyword evidence="7 11" id="KW-0030">Aminoacyl-tRNA synthetase</keyword>
<evidence type="ECO:0000313" key="13">
    <source>
        <dbReference type="EMBL" id="KAK9763368.1"/>
    </source>
</evidence>
<dbReference type="NCBIfam" id="TIGR00234">
    <property type="entry name" value="tyrS"/>
    <property type="match status" value="1"/>
</dbReference>
<dbReference type="Proteomes" id="UP001479436">
    <property type="component" value="Unassembled WGS sequence"/>
</dbReference>